<dbReference type="InterPro" id="IPR025490">
    <property type="entry name" value="RqcP"/>
</dbReference>
<dbReference type="CDD" id="cd00165">
    <property type="entry name" value="S4"/>
    <property type="match status" value="1"/>
</dbReference>
<accession>A0AA45C7A9</accession>
<dbReference type="InterPro" id="IPR002942">
    <property type="entry name" value="S4_RNA-bd"/>
</dbReference>
<keyword evidence="8" id="KW-1185">Reference proteome</keyword>
<dbReference type="GO" id="GO:0006412">
    <property type="term" value="P:translation"/>
    <property type="evidence" value="ECO:0007669"/>
    <property type="project" value="UniProtKB-KW"/>
</dbReference>
<evidence type="ECO:0000259" key="6">
    <source>
        <dbReference type="SMART" id="SM00363"/>
    </source>
</evidence>
<keyword evidence="4" id="KW-0648">Protein biosynthesis</keyword>
<comment type="caution">
    <text evidence="7">The sequence shown here is derived from an EMBL/GenBank/DDBJ whole genome shotgun (WGS) entry which is preliminary data.</text>
</comment>
<dbReference type="SMART" id="SM00363">
    <property type="entry name" value="S4"/>
    <property type="match status" value="1"/>
</dbReference>
<dbReference type="AlphaFoldDB" id="A0AA45C7A9"/>
<gene>
    <name evidence="7" type="ORF">C7380_10622</name>
</gene>
<evidence type="ECO:0000313" key="7">
    <source>
        <dbReference type="EMBL" id="PWJ95215.1"/>
    </source>
</evidence>
<dbReference type="Pfam" id="PF01479">
    <property type="entry name" value="S4"/>
    <property type="match status" value="1"/>
</dbReference>
<dbReference type="RefSeq" id="WP_109604466.1">
    <property type="nucleotide sequence ID" value="NZ_JAMHJO010000006.1"/>
</dbReference>
<dbReference type="Gene3D" id="3.10.290.10">
    <property type="entry name" value="RNA-binding S4 domain"/>
    <property type="match status" value="1"/>
</dbReference>
<keyword evidence="1" id="KW-0820">tRNA-binding</keyword>
<evidence type="ECO:0000256" key="4">
    <source>
        <dbReference type="ARBA" id="ARBA00022917"/>
    </source>
</evidence>
<protein>
    <submittedName>
        <fullName evidence="7">S4 domain-containing protein</fullName>
    </submittedName>
</protein>
<dbReference type="PIRSF" id="PIRSF038881">
    <property type="entry name" value="RNAbp_HP1423"/>
    <property type="match status" value="1"/>
</dbReference>
<dbReference type="SUPFAM" id="SSF55174">
    <property type="entry name" value="Alpha-L RNA-binding motif"/>
    <property type="match status" value="1"/>
</dbReference>
<dbReference type="GO" id="GO:0000049">
    <property type="term" value="F:tRNA binding"/>
    <property type="evidence" value="ECO:0007669"/>
    <property type="project" value="UniProtKB-KW"/>
</dbReference>
<proteinExistence type="predicted"/>
<dbReference type="InterPro" id="IPR036986">
    <property type="entry name" value="S4_RNA-bd_sf"/>
</dbReference>
<evidence type="ECO:0000256" key="5">
    <source>
        <dbReference type="PROSITE-ProRule" id="PRU00182"/>
    </source>
</evidence>
<keyword evidence="2" id="KW-0699">rRNA-binding</keyword>
<evidence type="ECO:0000256" key="2">
    <source>
        <dbReference type="ARBA" id="ARBA00022730"/>
    </source>
</evidence>
<evidence type="ECO:0000256" key="1">
    <source>
        <dbReference type="ARBA" id="ARBA00022555"/>
    </source>
</evidence>
<dbReference type="EMBL" id="QGGI01000006">
    <property type="protein sequence ID" value="PWJ95215.1"/>
    <property type="molecule type" value="Genomic_DNA"/>
</dbReference>
<reference evidence="7 8" key="1">
    <citation type="submission" date="2018-05" db="EMBL/GenBank/DDBJ databases">
        <title>Genomic Encyclopedia of Type Strains, Phase IV (KMG-IV): sequencing the most valuable type-strain genomes for metagenomic binning, comparative biology and taxonomic classification.</title>
        <authorList>
            <person name="Goeker M."/>
        </authorList>
    </citation>
    <scope>NUCLEOTIDE SEQUENCE [LARGE SCALE GENOMIC DNA]</scope>
    <source>
        <strain evidence="7 8">DSM 24906</strain>
    </source>
</reference>
<keyword evidence="3 5" id="KW-0694">RNA-binding</keyword>
<organism evidence="7 8">
    <name type="scientific">Oceanotoga teriensis</name>
    <dbReference type="NCBI Taxonomy" id="515440"/>
    <lineage>
        <taxon>Bacteria</taxon>
        <taxon>Thermotogati</taxon>
        <taxon>Thermotogota</taxon>
        <taxon>Thermotogae</taxon>
        <taxon>Petrotogales</taxon>
        <taxon>Petrotogaceae</taxon>
        <taxon>Oceanotoga</taxon>
    </lineage>
</organism>
<evidence type="ECO:0000313" key="8">
    <source>
        <dbReference type="Proteomes" id="UP000245921"/>
    </source>
</evidence>
<evidence type="ECO:0000256" key="3">
    <source>
        <dbReference type="ARBA" id="ARBA00022884"/>
    </source>
</evidence>
<sequence>MRLDKYLKNIKIAKRRIIAHDLCSNGKVTKNSYSLKPGYEVKPNDEINIDLGKKEILIKVIDEKSFEIIKELNKI</sequence>
<dbReference type="GO" id="GO:0019843">
    <property type="term" value="F:rRNA binding"/>
    <property type="evidence" value="ECO:0007669"/>
    <property type="project" value="UniProtKB-KW"/>
</dbReference>
<dbReference type="PROSITE" id="PS50889">
    <property type="entry name" value="S4"/>
    <property type="match status" value="1"/>
</dbReference>
<name>A0AA45C7A9_9BACT</name>
<feature type="domain" description="RNA-binding S4" evidence="6">
    <location>
        <begin position="1"/>
        <end position="62"/>
    </location>
</feature>
<dbReference type="Proteomes" id="UP000245921">
    <property type="component" value="Unassembled WGS sequence"/>
</dbReference>